<dbReference type="Pfam" id="PF13378">
    <property type="entry name" value="MR_MLE_C"/>
    <property type="match status" value="1"/>
</dbReference>
<dbReference type="InterPro" id="IPR045851">
    <property type="entry name" value="AMP-bd_C_sf"/>
</dbReference>
<dbReference type="Pfam" id="PF00550">
    <property type="entry name" value="PP-binding"/>
    <property type="match status" value="1"/>
</dbReference>
<dbReference type="GO" id="GO:0042372">
    <property type="term" value="P:phylloquinone biosynthetic process"/>
    <property type="evidence" value="ECO:0007669"/>
    <property type="project" value="UniProtKB-UniPathway"/>
</dbReference>
<dbReference type="GO" id="GO:0009234">
    <property type="term" value="P:menaquinone biosynthetic process"/>
    <property type="evidence" value="ECO:0007669"/>
    <property type="project" value="UniProtKB-UniRule"/>
</dbReference>
<evidence type="ECO:0000256" key="6">
    <source>
        <dbReference type="NCBIfam" id="TIGR01928"/>
    </source>
</evidence>
<dbReference type="SFLD" id="SFLDG00180">
    <property type="entry name" value="muconate_cycloisomerase"/>
    <property type="match status" value="1"/>
</dbReference>
<name>A0A4P5ZCF1_PLAAG</name>
<gene>
    <name evidence="8" type="primary">mcnC_1</name>
    <name evidence="8" type="ORF">PA905_09980</name>
</gene>
<dbReference type="EC" id="4.2.1.113" evidence="5 6"/>
<dbReference type="SUPFAM" id="SSF56801">
    <property type="entry name" value="Acetyl-CoA synthetase-like"/>
    <property type="match status" value="1"/>
</dbReference>
<dbReference type="Pfam" id="PF00501">
    <property type="entry name" value="AMP-binding"/>
    <property type="match status" value="1"/>
</dbReference>
<evidence type="ECO:0000313" key="9">
    <source>
        <dbReference type="Proteomes" id="UP000299794"/>
    </source>
</evidence>
<organism evidence="8 9">
    <name type="scientific">Planktothrix agardhii CCAP 1459/11A</name>
    <dbReference type="NCBI Taxonomy" id="282420"/>
    <lineage>
        <taxon>Bacteria</taxon>
        <taxon>Bacillati</taxon>
        <taxon>Cyanobacteriota</taxon>
        <taxon>Cyanophyceae</taxon>
        <taxon>Oscillatoriophycideae</taxon>
        <taxon>Oscillatoriales</taxon>
        <taxon>Microcoleaceae</taxon>
        <taxon>Planktothrix</taxon>
    </lineage>
</organism>
<evidence type="ECO:0000259" key="7">
    <source>
        <dbReference type="PROSITE" id="PS50075"/>
    </source>
</evidence>
<evidence type="ECO:0000256" key="2">
    <source>
        <dbReference type="ARBA" id="ARBA00001968"/>
    </source>
</evidence>
<comment type="caution">
    <text evidence="8">The sequence shown here is derived from an EMBL/GenBank/DDBJ whole genome shotgun (WGS) entry which is preliminary data.</text>
</comment>
<dbReference type="InterPro" id="IPR000873">
    <property type="entry name" value="AMP-dep_synth/lig_dom"/>
</dbReference>
<evidence type="ECO:0000256" key="1">
    <source>
        <dbReference type="ARBA" id="ARBA00001957"/>
    </source>
</evidence>
<dbReference type="InterPro" id="IPR042099">
    <property type="entry name" value="ANL_N_sf"/>
</dbReference>
<proteinExistence type="predicted"/>
<dbReference type="InterPro" id="IPR009081">
    <property type="entry name" value="PP-bd_ACP"/>
</dbReference>
<feature type="domain" description="Carrier" evidence="7">
    <location>
        <begin position="919"/>
        <end position="993"/>
    </location>
</feature>
<dbReference type="CDD" id="cd03317">
    <property type="entry name" value="NAAAR"/>
    <property type="match status" value="1"/>
</dbReference>
<dbReference type="GO" id="GO:0044550">
    <property type="term" value="P:secondary metabolite biosynthetic process"/>
    <property type="evidence" value="ECO:0007669"/>
    <property type="project" value="TreeGrafter"/>
</dbReference>
<keyword evidence="4" id="KW-0597">Phosphoprotein</keyword>
<evidence type="ECO:0000313" key="8">
    <source>
        <dbReference type="EMBL" id="GDZ93163.1"/>
    </source>
</evidence>
<accession>A0A4P5ZCF1</accession>
<dbReference type="SUPFAM" id="SSF52777">
    <property type="entry name" value="CoA-dependent acyltransferases"/>
    <property type="match status" value="2"/>
</dbReference>
<keyword evidence="3" id="KW-0596">Phosphopantetheine</keyword>
<dbReference type="InterPro" id="IPR036736">
    <property type="entry name" value="ACP-like_sf"/>
</dbReference>
<dbReference type="Gene3D" id="3.20.20.120">
    <property type="entry name" value="Enolase-like C-terminal domain"/>
    <property type="match status" value="1"/>
</dbReference>
<dbReference type="GO" id="GO:0008610">
    <property type="term" value="P:lipid biosynthetic process"/>
    <property type="evidence" value="ECO:0007669"/>
    <property type="project" value="UniProtKB-ARBA"/>
</dbReference>
<dbReference type="SFLD" id="SFLDF00009">
    <property type="entry name" value="o-succinylbenzoate_synthase"/>
    <property type="match status" value="1"/>
</dbReference>
<dbReference type="InterPro" id="IPR023213">
    <property type="entry name" value="CAT-like_dom_sf"/>
</dbReference>
<comment type="cofactor">
    <cofactor evidence="2">
        <name>a divalent metal cation</name>
        <dbReference type="ChEBI" id="CHEBI:60240"/>
    </cofactor>
</comment>
<dbReference type="RefSeq" id="WP_026796261.1">
    <property type="nucleotide sequence ID" value="NZ_BJCD01000032.1"/>
</dbReference>
<dbReference type="SMART" id="SM00823">
    <property type="entry name" value="PKS_PP"/>
    <property type="match status" value="1"/>
</dbReference>
<dbReference type="PROSITE" id="PS50075">
    <property type="entry name" value="CARRIER"/>
    <property type="match status" value="1"/>
</dbReference>
<dbReference type="SMART" id="SM00922">
    <property type="entry name" value="MR_MLE"/>
    <property type="match status" value="1"/>
</dbReference>
<dbReference type="CDD" id="cd05930">
    <property type="entry name" value="A_NRPS"/>
    <property type="match status" value="1"/>
</dbReference>
<dbReference type="Gene3D" id="3.30.559.10">
    <property type="entry name" value="Chloramphenicol acetyltransferase-like domain"/>
    <property type="match status" value="1"/>
</dbReference>
<evidence type="ECO:0000256" key="4">
    <source>
        <dbReference type="ARBA" id="ARBA00022553"/>
    </source>
</evidence>
<dbReference type="Gene3D" id="3.40.50.12780">
    <property type="entry name" value="N-terminal domain of ligase-like"/>
    <property type="match status" value="1"/>
</dbReference>
<dbReference type="SUPFAM" id="SSF54826">
    <property type="entry name" value="Enolase N-terminal domain-like"/>
    <property type="match status" value="1"/>
</dbReference>
<dbReference type="InterPro" id="IPR001242">
    <property type="entry name" value="Condensation_dom"/>
</dbReference>
<dbReference type="EMBL" id="BJCD01000032">
    <property type="protein sequence ID" value="GDZ93163.1"/>
    <property type="molecule type" value="Genomic_DNA"/>
</dbReference>
<dbReference type="SFLD" id="SFLDS00001">
    <property type="entry name" value="Enolase"/>
    <property type="match status" value="1"/>
</dbReference>
<dbReference type="UniPathway" id="UPA01057">
    <property type="reaction ID" value="UER00165"/>
</dbReference>
<dbReference type="GO" id="GO:0005737">
    <property type="term" value="C:cytoplasm"/>
    <property type="evidence" value="ECO:0007669"/>
    <property type="project" value="TreeGrafter"/>
</dbReference>
<comment type="cofactor">
    <cofactor evidence="1">
        <name>pantetheine 4'-phosphate</name>
        <dbReference type="ChEBI" id="CHEBI:47942"/>
    </cofactor>
</comment>
<dbReference type="Gene3D" id="3.30.559.30">
    <property type="entry name" value="Nonribosomal peptide synthetase, condensation domain"/>
    <property type="match status" value="1"/>
</dbReference>
<evidence type="ECO:0000256" key="5">
    <source>
        <dbReference type="ARBA" id="ARBA00029491"/>
    </source>
</evidence>
<dbReference type="GO" id="GO:0031177">
    <property type="term" value="F:phosphopantetheine binding"/>
    <property type="evidence" value="ECO:0007669"/>
    <property type="project" value="InterPro"/>
</dbReference>
<dbReference type="Gene3D" id="3.30.300.30">
    <property type="match status" value="1"/>
</dbReference>
<dbReference type="SUPFAM" id="SSF47336">
    <property type="entry name" value="ACP-like"/>
    <property type="match status" value="1"/>
</dbReference>
<dbReference type="InterPro" id="IPR010071">
    <property type="entry name" value="AA_adenyl_dom"/>
</dbReference>
<dbReference type="NCBIfam" id="TIGR01733">
    <property type="entry name" value="AA-adenyl-dom"/>
    <property type="match status" value="1"/>
</dbReference>
<dbReference type="CDD" id="cd19531">
    <property type="entry name" value="LCL_NRPS-like"/>
    <property type="match status" value="1"/>
</dbReference>
<dbReference type="InterPro" id="IPR020806">
    <property type="entry name" value="PKS_PP-bd"/>
</dbReference>
<dbReference type="Gene3D" id="1.10.1200.10">
    <property type="entry name" value="ACP-like"/>
    <property type="match status" value="1"/>
</dbReference>
<dbReference type="UniPathway" id="UPA00995"/>
<reference evidence="9" key="1">
    <citation type="submission" date="2019-02" db="EMBL/GenBank/DDBJ databases">
        <title>Draft genome sequence of Planktothrix agardhii NIES-905.</title>
        <authorList>
            <person name="Yamaguchi H."/>
            <person name="Suzuki S."/>
            <person name="Kawachi M."/>
        </authorList>
    </citation>
    <scope>NUCLEOTIDE SEQUENCE [LARGE SCALE GENOMIC DNA]</scope>
    <source>
        <strain evidence="9">CCAP 1459/11A</strain>
    </source>
</reference>
<dbReference type="NCBIfam" id="TIGR01928">
    <property type="entry name" value="menC_lowGC_arch"/>
    <property type="match status" value="1"/>
</dbReference>
<dbReference type="PANTHER" id="PTHR45527:SF1">
    <property type="entry name" value="FATTY ACID SYNTHASE"/>
    <property type="match status" value="1"/>
</dbReference>
<protein>
    <recommendedName>
        <fullName evidence="5 6">o-succinylbenzoate synthase</fullName>
        <ecNumber evidence="5 6">4.2.1.113</ecNumber>
    </recommendedName>
</protein>
<dbReference type="InterPro" id="IPR010197">
    <property type="entry name" value="OSBS/NAAAR"/>
</dbReference>
<dbReference type="SUPFAM" id="SSF51604">
    <property type="entry name" value="Enolase C-terminal domain-like"/>
    <property type="match status" value="1"/>
</dbReference>
<dbReference type="GO" id="GO:0043748">
    <property type="term" value="F:O-succinylbenzoate synthase activity"/>
    <property type="evidence" value="ECO:0007669"/>
    <property type="project" value="UniProtKB-EC"/>
</dbReference>
<dbReference type="Gene3D" id="3.30.390.10">
    <property type="entry name" value="Enolase-like, N-terminal domain"/>
    <property type="match status" value="1"/>
</dbReference>
<dbReference type="Pfam" id="PF00668">
    <property type="entry name" value="Condensation"/>
    <property type="match status" value="1"/>
</dbReference>
<dbReference type="InterPro" id="IPR013341">
    <property type="entry name" value="Mandelate_racemase_N_dom"/>
</dbReference>
<dbReference type="InterPro" id="IPR036849">
    <property type="entry name" value="Enolase-like_C_sf"/>
</dbReference>
<dbReference type="InterPro" id="IPR029017">
    <property type="entry name" value="Enolase-like_N"/>
</dbReference>
<dbReference type="Pfam" id="PF02746">
    <property type="entry name" value="MR_MLE_N"/>
    <property type="match status" value="1"/>
</dbReference>
<dbReference type="PANTHER" id="PTHR45527">
    <property type="entry name" value="NONRIBOSOMAL PEPTIDE SYNTHETASE"/>
    <property type="match status" value="1"/>
</dbReference>
<dbReference type="Proteomes" id="UP000299794">
    <property type="component" value="Unassembled WGS sequence"/>
</dbReference>
<dbReference type="GO" id="GO:0043041">
    <property type="term" value="P:amino acid activation for nonribosomal peptide biosynthetic process"/>
    <property type="evidence" value="ECO:0007669"/>
    <property type="project" value="TreeGrafter"/>
</dbReference>
<sequence length="1454" mass="165587">MKIEKIRLYQIKQKLPTFFKTSYGVNTHKNCILISVHSQGLVGWGECVASEHPSYSYETVKTARHILEDFLIPIVMQSDLETVDDLPDFSSIRGHFMAKAALENALWDLLAKSQNVSLSQMIGGVKTKVEIGSSMGIQKDIPTLLDQVATRLQNGYKRIKIKIKPGWDIEPVGAIREYYPNIQLMVDANSAYTLADTPLFQELDLFNLLMIEQPLAHDDIIDHASLQEIINTPICLDESLYSVEQARRAIALQAGRIVNMKVGRVGGLRHALEIHDLMETSGWQMWCGGMFETPIGRIVNLHLATKANFTLANDIDVYSLGNSWLQDESFVRNKQDSTVAVPTGAGIGVEINYETLAQHQISQVNFEQTHYFSHQKTVVSTAKDEDNETQRPVFLPNPTQNLPFRWFGAIHESFEQQVERVPEKLALVGADITFTYQQLNELSNRIAHYLLEHQLEGKLVVIYASLSPFLVVALLGILKAGAAFMVLNKLYPVTQLLRYCQLSDPKALICLEVAGELPEALQEIAPKVQLDLPQQLYQAEEILGQYSITNPNRIITPEQLAYIVFTSGSTGIPNGVVGTHSPVTHFIEWQIRTFGLTKEDRFSNLASIAHDILLRDIFTPLSLGATLYVPNPLDESSISLNLGEWMRVNKISVAHLTPPTGQLLTITNKPLPDLRYLFFGGDKLPNSLVSQLQKLTVNLSCVNFYGTTETPQAMSYYILSPQKMTSAIAPIGQGIDDVQILLLDDNNQLVKIGEKGEITVRTPYLSQGYLDNSVLTQQRFITNPYTENPGDRIYKTGDIGRYLPNGDVEILGRRDNQVNVRGFRIELDELEGILLKYPFVKEAAVKLIEEGEKQYLVAYIVGQEGLDLSLLQVYVNERLVNRVKLNIFVQLEAFPLTVNGKIDRHSLPRPNFSKREYVPPQTETESLLVSLWEDVLREKVGITDNFFELGGDSLMATYIVLNLAKLSDIHLLPTILFEYPTIEVLGTYIDGLQSNIITYTNNYVTTSVTYAPATYAQERVMKWLESSAATLPYHLPSVYRLQGTLNIEALQQSFAYLVQRHAALRTRLLWKDDRLFQSIEPQISIDFQIKQLSDQQTIGDYIIIFLYQTFDLTQEPPVRVALLQIATNEYLVLIVFHHIMVDGRAKRLLFNELNIVYRDLVLGKEPSLPPLSSQYVDYAYWQRHLPTTLLEQHRAYWLPRLETVTDTPILPQDYPTPTVRSFKTEQIRQILPLPLSDGLKQLTQKEHTTLFMGYLSCFYLLLYRYSGNRQLAVVTPNTMRPATNFNGVVGDFTNYLLLQIELGKQPTTFRELLQKVRRITSDAYKYQYVPFEQLAREAYPHRDFLPHPLCRIQINMITWEQPFELYELKSERYAHEESGYASSMVVNFFDLSFVIRTKLLPVADESEPKTHYMIQLKYQSQLFKKERINQFLADYQALIQQVVAHPDMAIVFPE</sequence>
<evidence type="ECO:0000256" key="3">
    <source>
        <dbReference type="ARBA" id="ARBA00022450"/>
    </source>
</evidence>
<dbReference type="InterPro" id="IPR013342">
    <property type="entry name" value="Mandelate_racemase_C"/>
</dbReference>
<dbReference type="InterPro" id="IPR029065">
    <property type="entry name" value="Enolase_C-like"/>
</dbReference>